<dbReference type="CDD" id="cd22519">
    <property type="entry name" value="KH-I_PCBP3_rpt2"/>
    <property type="match status" value="1"/>
</dbReference>
<dbReference type="InterPro" id="IPR004087">
    <property type="entry name" value="KH_dom"/>
</dbReference>
<dbReference type="SMART" id="SM00322">
    <property type="entry name" value="KH"/>
    <property type="match status" value="2"/>
</dbReference>
<feature type="domain" description="K Homology" evidence="4">
    <location>
        <begin position="128"/>
        <end position="199"/>
    </location>
</feature>
<dbReference type="FunFam" id="3.30.1370.10:FF:000002">
    <property type="entry name" value="poly(RC)-binding protein 2 isoform X1"/>
    <property type="match status" value="1"/>
</dbReference>
<dbReference type="CDD" id="cd22516">
    <property type="entry name" value="KH-I_PCBP3_rpt1"/>
    <property type="match status" value="1"/>
</dbReference>
<organism evidence="5 6">
    <name type="scientific">Canis lupus familiaris</name>
    <name type="common">Dog</name>
    <name type="synonym">Canis familiaris</name>
    <dbReference type="NCBI Taxonomy" id="9615"/>
    <lineage>
        <taxon>Eukaryota</taxon>
        <taxon>Metazoa</taxon>
        <taxon>Chordata</taxon>
        <taxon>Craniata</taxon>
        <taxon>Vertebrata</taxon>
        <taxon>Euteleostomi</taxon>
        <taxon>Mammalia</taxon>
        <taxon>Eutheria</taxon>
        <taxon>Laurasiatheria</taxon>
        <taxon>Carnivora</taxon>
        <taxon>Caniformia</taxon>
        <taxon>Canidae</taxon>
        <taxon>Canis</taxon>
    </lineage>
</organism>
<dbReference type="InterPro" id="IPR036612">
    <property type="entry name" value="KH_dom_type_1_sf"/>
</dbReference>
<gene>
    <name evidence="5" type="primary">PCBP3</name>
</gene>
<evidence type="ECO:0000259" key="4">
    <source>
        <dbReference type="SMART" id="SM00322"/>
    </source>
</evidence>
<dbReference type="AlphaFoldDB" id="A0A8C0T3B9"/>
<dbReference type="InterPro" id="IPR004088">
    <property type="entry name" value="KH_dom_type_1"/>
</dbReference>
<feature type="compositionally biased region" description="Gly residues" evidence="3">
    <location>
        <begin position="277"/>
        <end position="288"/>
    </location>
</feature>
<evidence type="ECO:0000256" key="1">
    <source>
        <dbReference type="ARBA" id="ARBA00022737"/>
    </source>
</evidence>
<dbReference type="GO" id="GO:0003723">
    <property type="term" value="F:RNA binding"/>
    <property type="evidence" value="ECO:0007669"/>
    <property type="project" value="UniProtKB-UniRule"/>
</dbReference>
<evidence type="ECO:0000313" key="5">
    <source>
        <dbReference type="Ensembl" id="ENSCAFP00040030463.1"/>
    </source>
</evidence>
<accession>A0A8C0T3B9</accession>
<evidence type="ECO:0000256" key="3">
    <source>
        <dbReference type="SAM" id="MobiDB-lite"/>
    </source>
</evidence>
<dbReference type="Ensembl" id="ENSCAFT00040034991.1">
    <property type="protein sequence ID" value="ENSCAFP00040030463.1"/>
    <property type="gene ID" value="ENSCAFG00040018713.1"/>
</dbReference>
<keyword evidence="2" id="KW-0694">RNA-binding</keyword>
<dbReference type="OrthoDB" id="442947at2759"/>
<keyword evidence="1" id="KW-0677">Repeat</keyword>
<reference evidence="5" key="1">
    <citation type="submission" date="2018-10" db="EMBL/GenBank/DDBJ databases">
        <title>De novo assembly of a Great Dane genome.</title>
        <authorList>
            <person name="Kidd J.M."/>
            <person name="Pendleton A.L."/>
            <person name="Shen F."/>
            <person name="Emery S."/>
        </authorList>
    </citation>
    <scope>NUCLEOTIDE SEQUENCE [LARGE SCALE GENOMIC DNA]</scope>
    <source>
        <strain evidence="5">Great Dane</strain>
    </source>
</reference>
<reference evidence="5" key="2">
    <citation type="submission" date="2025-08" db="UniProtKB">
        <authorList>
            <consortium name="Ensembl"/>
        </authorList>
    </citation>
    <scope>IDENTIFICATION</scope>
</reference>
<feature type="domain" description="K Homology" evidence="4">
    <location>
        <begin position="44"/>
        <end position="112"/>
    </location>
</feature>
<dbReference type="Proteomes" id="UP000694542">
    <property type="component" value="Chromosome 31"/>
</dbReference>
<dbReference type="SUPFAM" id="SSF54791">
    <property type="entry name" value="Eukaryotic type KH-domain (KH-domain type I)"/>
    <property type="match status" value="2"/>
</dbReference>
<evidence type="ECO:0000313" key="6">
    <source>
        <dbReference type="Proteomes" id="UP000694542"/>
    </source>
</evidence>
<dbReference type="PANTHER" id="PTHR10288">
    <property type="entry name" value="KH DOMAIN CONTAINING RNA BINDING PROTEIN"/>
    <property type="match status" value="1"/>
</dbReference>
<protein>
    <submittedName>
        <fullName evidence="5">Poly(rC) binding protein 3</fullName>
    </submittedName>
</protein>
<feature type="region of interest" description="Disordered" evidence="3">
    <location>
        <begin position="261"/>
        <end position="297"/>
    </location>
</feature>
<evidence type="ECO:0000256" key="2">
    <source>
        <dbReference type="PROSITE-ProRule" id="PRU00117"/>
    </source>
</evidence>
<name>A0A8C0T3B9_CANLF</name>
<dbReference type="Pfam" id="PF00013">
    <property type="entry name" value="KH_1"/>
    <property type="match status" value="2"/>
</dbReference>
<dbReference type="FunFam" id="3.30.1370.10:FF:000003">
    <property type="entry name" value="poly(RC)-binding protein 2 isoform X1"/>
    <property type="match status" value="1"/>
</dbReference>
<dbReference type="PROSITE" id="PS50084">
    <property type="entry name" value="KH_TYPE_1"/>
    <property type="match status" value="2"/>
</dbReference>
<sequence>MGEGDTVWAPSVLPHGALGLLSHHPQLHFGRKMESKVSEGGLNVTLTIRLLMHGKEVGSIIGKKGETVKKMREESGARINISEGNCPERIVTITGPTDAIFKAFAMIAYKFEEDIINSMSNSPATSKPPVTLRLVVPASQCGSLIGKGGSKIKEIRESTGAQVQVAGDMLPNSTERAVTISGTPDAIIQCVKQICVVMLESPPKGATIPYRPKPASTPVIFAGGQVRADPLAASTANLSLLLQPPPLPVSALRFSPLSRARLPPHPRWMQSSPGPRPGGSGQGRGGGHPAALGPGSVLPRAQHRRTAPLPRPRSSLAEGWGVPVAPWLQVEAAELHEQGPVPPGAHAPLCGGAWGQGRGAQPGAPPCPSQPGREHLLAHLLLCPEPLAPSPRRPGAWAARRRREICIRGRQFISGA</sequence>
<dbReference type="Gene3D" id="3.30.1370.10">
    <property type="entry name" value="K Homology domain, type 1"/>
    <property type="match status" value="2"/>
</dbReference>
<proteinExistence type="predicted"/>